<dbReference type="Pfam" id="PF12801">
    <property type="entry name" value="Fer4_5"/>
    <property type="match status" value="1"/>
</dbReference>
<feature type="transmembrane region" description="Helical" evidence="7">
    <location>
        <begin position="344"/>
        <end position="364"/>
    </location>
</feature>
<feature type="transmembrane region" description="Helical" evidence="7">
    <location>
        <begin position="41"/>
        <end position="61"/>
    </location>
</feature>
<sequence length="483" mass="53689">MKPGEPLQAAAGGTPARKTIWMYAAGPKIHPRTVRGWFASWRWVMVWFTQLLFYGLPWLTWNGRPALLFDLGARRFYIFDLLLYPQDFIYLTGLLILCAYGLFLFTAVAGRQWCGYTCPQTVYTEIFLWVERRFEGDRSARLRLDASGWTAEKLLKRGGKHVAWAAIGLWTGFSFVGYFTPIRTLAAEVAALSLGPWETFWVLFYSVATYGNAGFLREQVCKYMCPYARFQSAMFDHDTLIVGYDVHRGEPRTAGRKAAAAAGNAPVGDCIDCGLCVQVCPTGIDIRQGLQYECISCAACIDACDGVMDKLGRPKGLIRYATQRGLEAGERAALSLRSIVRPRVLVYGLVMVLISAAFVTSLALRPPVRMDVVRDRGVMAREVEDGLVENVYRLQLMNLTELPQQLRIEVRGLPGLQAELRGEARLGPAETRLVPLALRLPAEAAAALARGTTLPVTLTLVREAGPAGAERRLDEATTFYLPR</sequence>
<feature type="transmembrane region" description="Helical" evidence="7">
    <location>
        <begin position="199"/>
        <end position="216"/>
    </location>
</feature>
<proteinExistence type="predicted"/>
<evidence type="ECO:0000256" key="3">
    <source>
        <dbReference type="ARBA" id="ARBA00022723"/>
    </source>
</evidence>
<dbReference type="PANTHER" id="PTHR30176">
    <property type="entry name" value="FERREDOXIN-TYPE PROTEIN NAPH"/>
    <property type="match status" value="1"/>
</dbReference>
<dbReference type="RefSeq" id="WP_182662181.1">
    <property type="nucleotide sequence ID" value="NZ_JACIVI010000001.1"/>
</dbReference>
<dbReference type="GO" id="GO:0005886">
    <property type="term" value="C:plasma membrane"/>
    <property type="evidence" value="ECO:0007669"/>
    <property type="project" value="TreeGrafter"/>
</dbReference>
<keyword evidence="7" id="KW-0472">Membrane</keyword>
<evidence type="ECO:0000256" key="1">
    <source>
        <dbReference type="ARBA" id="ARBA00022448"/>
    </source>
</evidence>
<evidence type="ECO:0000313" key="10">
    <source>
        <dbReference type="Proteomes" id="UP000586093"/>
    </source>
</evidence>
<dbReference type="GO" id="GO:0051539">
    <property type="term" value="F:4 iron, 4 sulfur cluster binding"/>
    <property type="evidence" value="ECO:0007669"/>
    <property type="project" value="UniProtKB-KW"/>
</dbReference>
<dbReference type="PROSITE" id="PS51379">
    <property type="entry name" value="4FE4S_FER_2"/>
    <property type="match status" value="1"/>
</dbReference>
<keyword evidence="5" id="KW-0408">Iron</keyword>
<dbReference type="InterPro" id="IPR051684">
    <property type="entry name" value="Electron_Trans/Redox"/>
</dbReference>
<dbReference type="AlphaFoldDB" id="A0A839HH15"/>
<dbReference type="NCBIfam" id="TIGR02745">
    <property type="entry name" value="ccoG_rdxA_fixG"/>
    <property type="match status" value="1"/>
</dbReference>
<organism evidence="9 10">
    <name type="scientific">Aquariibacter albus</name>
    <dbReference type="NCBI Taxonomy" id="2759899"/>
    <lineage>
        <taxon>Bacteria</taxon>
        <taxon>Pseudomonadati</taxon>
        <taxon>Pseudomonadota</taxon>
        <taxon>Betaproteobacteria</taxon>
        <taxon>Burkholderiales</taxon>
        <taxon>Sphaerotilaceae</taxon>
        <taxon>Aquariibacter</taxon>
    </lineage>
</organism>
<keyword evidence="3" id="KW-0479">Metal-binding</keyword>
<evidence type="ECO:0000259" key="8">
    <source>
        <dbReference type="PROSITE" id="PS51379"/>
    </source>
</evidence>
<dbReference type="Gene3D" id="2.60.40.10">
    <property type="entry name" value="Immunoglobulins"/>
    <property type="match status" value="1"/>
</dbReference>
<gene>
    <name evidence="9" type="primary">ccoG</name>
    <name evidence="9" type="ORF">H4F90_05410</name>
</gene>
<dbReference type="EMBL" id="JACIVI010000001">
    <property type="protein sequence ID" value="MBB1161415.1"/>
    <property type="molecule type" value="Genomic_DNA"/>
</dbReference>
<keyword evidence="4" id="KW-0249">Electron transport</keyword>
<keyword evidence="7" id="KW-0812">Transmembrane</keyword>
<comment type="caution">
    <text evidence="9">The sequence shown here is derived from an EMBL/GenBank/DDBJ whole genome shotgun (WGS) entry which is preliminary data.</text>
</comment>
<dbReference type="Proteomes" id="UP000586093">
    <property type="component" value="Unassembled WGS sequence"/>
</dbReference>
<dbReference type="PANTHER" id="PTHR30176:SF3">
    <property type="entry name" value="FERREDOXIN-TYPE PROTEIN NAPH"/>
    <property type="match status" value="1"/>
</dbReference>
<dbReference type="InterPro" id="IPR014116">
    <property type="entry name" value="Cyt_c_oxidase_cbb3_FixG"/>
</dbReference>
<dbReference type="InterPro" id="IPR013783">
    <property type="entry name" value="Ig-like_fold"/>
</dbReference>
<accession>A0A839HH15</accession>
<evidence type="ECO:0000256" key="2">
    <source>
        <dbReference type="ARBA" id="ARBA00022485"/>
    </source>
</evidence>
<name>A0A839HH15_9BURK</name>
<dbReference type="Pfam" id="PF13746">
    <property type="entry name" value="Fer4_18"/>
    <property type="match status" value="1"/>
</dbReference>
<dbReference type="InterPro" id="IPR032879">
    <property type="entry name" value="FixG_C"/>
</dbReference>
<evidence type="ECO:0000256" key="6">
    <source>
        <dbReference type="ARBA" id="ARBA00023014"/>
    </source>
</evidence>
<evidence type="ECO:0000256" key="5">
    <source>
        <dbReference type="ARBA" id="ARBA00023004"/>
    </source>
</evidence>
<reference evidence="9 10" key="1">
    <citation type="submission" date="2020-08" db="EMBL/GenBank/DDBJ databases">
        <title>Aquariorum lacteus gen. nov., sp. nov., a new member of the family Comamonadaceae, isolated from freshwater aquarium.</title>
        <authorList>
            <person name="Chun S.-J."/>
        </authorList>
    </citation>
    <scope>NUCLEOTIDE SEQUENCE [LARGE SCALE GENOMIC DNA]</scope>
    <source>
        <strain evidence="9 10">SJAQ100</strain>
    </source>
</reference>
<evidence type="ECO:0000313" key="9">
    <source>
        <dbReference type="EMBL" id="MBB1161415.1"/>
    </source>
</evidence>
<keyword evidence="6" id="KW-0411">Iron-sulfur</keyword>
<keyword evidence="7" id="KW-1133">Transmembrane helix</keyword>
<feature type="domain" description="4Fe-4S ferredoxin-type" evidence="8">
    <location>
        <begin position="259"/>
        <end position="289"/>
    </location>
</feature>
<dbReference type="Pfam" id="PF11614">
    <property type="entry name" value="FixG_C"/>
    <property type="match status" value="1"/>
</dbReference>
<dbReference type="InterPro" id="IPR017900">
    <property type="entry name" value="4Fe4S_Fe_S_CS"/>
</dbReference>
<feature type="transmembrane region" description="Helical" evidence="7">
    <location>
        <begin position="162"/>
        <end position="179"/>
    </location>
</feature>
<dbReference type="InterPro" id="IPR017896">
    <property type="entry name" value="4Fe4S_Fe-S-bd"/>
</dbReference>
<dbReference type="PROSITE" id="PS00198">
    <property type="entry name" value="4FE4S_FER_1"/>
    <property type="match status" value="1"/>
</dbReference>
<feature type="transmembrane region" description="Helical" evidence="7">
    <location>
        <begin position="88"/>
        <end position="109"/>
    </location>
</feature>
<keyword evidence="1" id="KW-0813">Transport</keyword>
<keyword evidence="2" id="KW-0004">4Fe-4S</keyword>
<evidence type="ECO:0000256" key="7">
    <source>
        <dbReference type="SAM" id="Phobius"/>
    </source>
</evidence>
<evidence type="ECO:0000256" key="4">
    <source>
        <dbReference type="ARBA" id="ARBA00022982"/>
    </source>
</evidence>
<keyword evidence="10" id="KW-1185">Reference proteome</keyword>
<dbReference type="SUPFAM" id="SSF54862">
    <property type="entry name" value="4Fe-4S ferredoxins"/>
    <property type="match status" value="1"/>
</dbReference>
<dbReference type="GO" id="GO:0046872">
    <property type="term" value="F:metal ion binding"/>
    <property type="evidence" value="ECO:0007669"/>
    <property type="project" value="UniProtKB-KW"/>
</dbReference>
<protein>
    <submittedName>
        <fullName evidence="9">Cytochrome c oxidase accessory protein CcoG</fullName>
    </submittedName>
</protein>